<dbReference type="EMBL" id="FO082272">
    <property type="protein sequence ID" value="CCO66092.1"/>
    <property type="molecule type" value="Genomic_DNA"/>
</dbReference>
<name>K8F203_9CHLO</name>
<keyword evidence="3" id="KW-0963">Cytoplasm</keyword>
<sequence length="299" mass="34111">MKLSDYQRVKSVFTQLPMNCPPPMHALCEQFPQLSLDALFSIYGQEFSRKVRLTHGKFVRSIESIEKRYLNGEDVFDIAQNVDFPACQLLRLIVESVLKVNHKSVGKMLKRPYDANGLFPSEVPEDSRAMTSGLNSNKGKKLIERMKVDCERVVAWDCGASPATERSRREAGLEYERILEEALRDIGAEFETETDLRAEGASRTPDVRLKVPISVCGRTIHWIDSKASFCDPQVHEESGSKQFRAYVNRFGSGMVIYWHGVVEELREVDPNVLLVDAFPERKDIVMLARFEEDGENEDF</sequence>
<dbReference type="PANTHER" id="PTHR31661">
    <property type="entry name" value="SIMILAR TO CDNA SEQUENCE BC052040"/>
    <property type="match status" value="1"/>
</dbReference>
<gene>
    <name evidence="6" type="ORF">Bathy07g02350</name>
</gene>
<reference evidence="6 7" key="1">
    <citation type="submission" date="2011-10" db="EMBL/GenBank/DDBJ databases">
        <authorList>
            <person name="Genoscope - CEA"/>
        </authorList>
    </citation>
    <scope>NUCLEOTIDE SEQUENCE [LARGE SCALE GENOMIC DNA]</scope>
    <source>
        <strain evidence="6 7">RCC 1105</strain>
    </source>
</reference>
<dbReference type="GeneID" id="19014724"/>
<protein>
    <recommendedName>
        <fullName evidence="5">CDAN1-interacting nuclease 1</fullName>
    </recommendedName>
</protein>
<dbReference type="RefSeq" id="XP_007512004.1">
    <property type="nucleotide sequence ID" value="XM_007511942.1"/>
</dbReference>
<dbReference type="STRING" id="41875.K8F203"/>
<evidence type="ECO:0000256" key="5">
    <source>
        <dbReference type="ARBA" id="ARBA00023480"/>
    </source>
</evidence>
<evidence type="ECO:0000256" key="4">
    <source>
        <dbReference type="ARBA" id="ARBA00023242"/>
    </source>
</evidence>
<dbReference type="GO" id="GO:0005737">
    <property type="term" value="C:cytoplasm"/>
    <property type="evidence" value="ECO:0007669"/>
    <property type="project" value="UniProtKB-SubCell"/>
</dbReference>
<keyword evidence="7" id="KW-1185">Reference proteome</keyword>
<dbReference type="Pfam" id="PF14811">
    <property type="entry name" value="TPD"/>
    <property type="match status" value="1"/>
</dbReference>
<evidence type="ECO:0000256" key="3">
    <source>
        <dbReference type="ARBA" id="ARBA00022490"/>
    </source>
</evidence>
<dbReference type="OrthoDB" id="1272at2759"/>
<dbReference type="InterPro" id="IPR029404">
    <property type="entry name" value="CDIN1"/>
</dbReference>
<evidence type="ECO:0000256" key="2">
    <source>
        <dbReference type="ARBA" id="ARBA00004496"/>
    </source>
</evidence>
<accession>K8F203</accession>
<keyword evidence="4" id="KW-0539">Nucleus</keyword>
<evidence type="ECO:0000256" key="1">
    <source>
        <dbReference type="ARBA" id="ARBA00004123"/>
    </source>
</evidence>
<proteinExistence type="predicted"/>
<evidence type="ECO:0000313" key="7">
    <source>
        <dbReference type="Proteomes" id="UP000198341"/>
    </source>
</evidence>
<dbReference type="GO" id="GO:0005634">
    <property type="term" value="C:nucleus"/>
    <property type="evidence" value="ECO:0007669"/>
    <property type="project" value="UniProtKB-SubCell"/>
</dbReference>
<dbReference type="AlphaFoldDB" id="K8F203"/>
<dbReference type="PANTHER" id="PTHR31661:SF1">
    <property type="entry name" value="CDAN1-INTERACTING NUCLEASE 1"/>
    <property type="match status" value="1"/>
</dbReference>
<comment type="subcellular location">
    <subcellularLocation>
        <location evidence="2">Cytoplasm</location>
    </subcellularLocation>
    <subcellularLocation>
        <location evidence="1">Nucleus</location>
    </subcellularLocation>
</comment>
<dbReference type="eggNOG" id="ENOG502R9SY">
    <property type="taxonomic scope" value="Eukaryota"/>
</dbReference>
<organism evidence="6 7">
    <name type="scientific">Bathycoccus prasinos</name>
    <dbReference type="NCBI Taxonomy" id="41875"/>
    <lineage>
        <taxon>Eukaryota</taxon>
        <taxon>Viridiplantae</taxon>
        <taxon>Chlorophyta</taxon>
        <taxon>Mamiellophyceae</taxon>
        <taxon>Mamiellales</taxon>
        <taxon>Bathycoccaceae</taxon>
        <taxon>Bathycoccus</taxon>
    </lineage>
</organism>
<evidence type="ECO:0000313" key="6">
    <source>
        <dbReference type="EMBL" id="CCO66092.1"/>
    </source>
</evidence>
<dbReference type="Proteomes" id="UP000198341">
    <property type="component" value="Chromosome 7"/>
</dbReference>
<dbReference type="KEGG" id="bpg:Bathy07g02350"/>